<evidence type="ECO:0000313" key="2">
    <source>
        <dbReference type="Proteomes" id="UP000050331"/>
    </source>
</evidence>
<proteinExistence type="predicted"/>
<organism evidence="1 2">
    <name type="scientific">Lentibacillus amyloliquefaciens</name>
    <dbReference type="NCBI Taxonomy" id="1472767"/>
    <lineage>
        <taxon>Bacteria</taxon>
        <taxon>Bacillati</taxon>
        <taxon>Bacillota</taxon>
        <taxon>Bacilli</taxon>
        <taxon>Bacillales</taxon>
        <taxon>Bacillaceae</taxon>
        <taxon>Lentibacillus</taxon>
    </lineage>
</organism>
<protein>
    <recommendedName>
        <fullName evidence="3">BppU N-terminal domain-containing protein</fullName>
    </recommendedName>
</protein>
<evidence type="ECO:0000313" key="1">
    <source>
        <dbReference type="EMBL" id="ALX50472.1"/>
    </source>
</evidence>
<dbReference type="RefSeq" id="WP_068448024.1">
    <property type="nucleotide sequence ID" value="NZ_CP013862.1"/>
</dbReference>
<keyword evidence="2" id="KW-1185">Reference proteome</keyword>
<dbReference type="Proteomes" id="UP000050331">
    <property type="component" value="Chromosome"/>
</dbReference>
<dbReference type="EMBL" id="CP013862">
    <property type="protein sequence ID" value="ALX50472.1"/>
    <property type="molecule type" value="Genomic_DNA"/>
</dbReference>
<sequence length="90" mass="10319">MPASFSVKAGDTKEPLMLQLLNGGEPENLYDCRVRFYCTNGIKGDAEIRDEENGIVWYVFSENEVSDVGIYKAEFEVIYPDFHTQTFQQI</sequence>
<dbReference type="AlphaFoldDB" id="A0A0U4DYK3"/>
<dbReference type="Gene3D" id="2.60.40.3350">
    <property type="match status" value="1"/>
</dbReference>
<reference evidence="1 2" key="1">
    <citation type="submission" date="2016-01" db="EMBL/GenBank/DDBJ databases">
        <title>Complete genome sequence of strain Lentibacillus amyloliquefaciens LAM0015T isolated from saline sediment.</title>
        <authorList>
            <person name="Wang J.-L."/>
            <person name="He M.-X."/>
        </authorList>
    </citation>
    <scope>NUCLEOTIDE SEQUENCE [LARGE SCALE GENOMIC DNA]</scope>
    <source>
        <strain evidence="1 2">LAM0015</strain>
    </source>
</reference>
<gene>
    <name evidence="1" type="ORF">AOX59_18925</name>
</gene>
<name>A0A0U4DYK3_9BACI</name>
<evidence type="ECO:0008006" key="3">
    <source>
        <dbReference type="Google" id="ProtNLM"/>
    </source>
</evidence>
<dbReference type="KEGG" id="lao:AOX59_18925"/>
<accession>A0A0U4DYK3</accession>
<dbReference type="STRING" id="1472767.AOX59_18925"/>